<evidence type="ECO:0000256" key="1">
    <source>
        <dbReference type="SAM" id="MobiDB-lite"/>
    </source>
</evidence>
<evidence type="ECO:0000313" key="3">
    <source>
        <dbReference type="EMBL" id="MBB6071930.1"/>
    </source>
</evidence>
<name>A0A841H1P8_9BACT</name>
<keyword evidence="2" id="KW-1133">Transmembrane helix</keyword>
<keyword evidence="2" id="KW-0812">Transmembrane</keyword>
<evidence type="ECO:0000256" key="2">
    <source>
        <dbReference type="SAM" id="Phobius"/>
    </source>
</evidence>
<dbReference type="Proteomes" id="UP000582837">
    <property type="component" value="Unassembled WGS sequence"/>
</dbReference>
<sequence>MRPGLRRWTEGVVIRRASRLFRAAALLAVLGMVLGWMERAVPDVHDGHGDVQPETGAWVQLSHGHPPAPADDPGHAPQAPHTCHCIHAHAPALPAAAGEPVRPSAHHLGFTSTKRVLASVSPEPHFRPPVA</sequence>
<dbReference type="AlphaFoldDB" id="A0A841H1P8"/>
<proteinExistence type="predicted"/>
<keyword evidence="4" id="KW-1185">Reference proteome</keyword>
<organism evidence="3 4">
    <name type="scientific">Longimicrobium terrae</name>
    <dbReference type="NCBI Taxonomy" id="1639882"/>
    <lineage>
        <taxon>Bacteria</taxon>
        <taxon>Pseudomonadati</taxon>
        <taxon>Gemmatimonadota</taxon>
        <taxon>Longimicrobiia</taxon>
        <taxon>Longimicrobiales</taxon>
        <taxon>Longimicrobiaceae</taxon>
        <taxon>Longimicrobium</taxon>
    </lineage>
</organism>
<evidence type="ECO:0000313" key="4">
    <source>
        <dbReference type="Proteomes" id="UP000582837"/>
    </source>
</evidence>
<gene>
    <name evidence="3" type="ORF">HNQ61_003590</name>
</gene>
<accession>A0A841H1P8</accession>
<keyword evidence="2" id="KW-0472">Membrane</keyword>
<dbReference type="RefSeq" id="WP_184430756.1">
    <property type="nucleotide sequence ID" value="NZ_JABDTL010000001.1"/>
</dbReference>
<comment type="caution">
    <text evidence="3">The sequence shown here is derived from an EMBL/GenBank/DDBJ whole genome shotgun (WGS) entry which is preliminary data.</text>
</comment>
<reference evidence="3 4" key="1">
    <citation type="submission" date="2020-08" db="EMBL/GenBank/DDBJ databases">
        <title>Genomic Encyclopedia of Type Strains, Phase IV (KMG-IV): sequencing the most valuable type-strain genomes for metagenomic binning, comparative biology and taxonomic classification.</title>
        <authorList>
            <person name="Goeker M."/>
        </authorList>
    </citation>
    <scope>NUCLEOTIDE SEQUENCE [LARGE SCALE GENOMIC DNA]</scope>
    <source>
        <strain evidence="3 4">DSM 29007</strain>
    </source>
</reference>
<feature type="transmembrane region" description="Helical" evidence="2">
    <location>
        <begin position="20"/>
        <end position="37"/>
    </location>
</feature>
<evidence type="ECO:0008006" key="5">
    <source>
        <dbReference type="Google" id="ProtNLM"/>
    </source>
</evidence>
<protein>
    <recommendedName>
        <fullName evidence="5">DUF2946 domain-containing protein</fullName>
    </recommendedName>
</protein>
<dbReference type="EMBL" id="JACHIA010000011">
    <property type="protein sequence ID" value="MBB6071930.1"/>
    <property type="molecule type" value="Genomic_DNA"/>
</dbReference>
<feature type="region of interest" description="Disordered" evidence="1">
    <location>
        <begin position="59"/>
        <end position="80"/>
    </location>
</feature>